<gene>
    <name evidence="3" type="ORF">ACFFK0_20185</name>
</gene>
<dbReference type="Pfam" id="PF14395">
    <property type="entry name" value="COOH-NH2_lig"/>
    <property type="match status" value="1"/>
</dbReference>
<dbReference type="RefSeq" id="WP_377472142.1">
    <property type="nucleotide sequence ID" value="NZ_JBHLWN010000077.1"/>
</dbReference>
<dbReference type="EMBL" id="JBHLWN010000077">
    <property type="protein sequence ID" value="MFC0214730.1"/>
    <property type="molecule type" value="Genomic_DNA"/>
</dbReference>
<evidence type="ECO:0000256" key="1">
    <source>
        <dbReference type="SAM" id="Coils"/>
    </source>
</evidence>
<evidence type="ECO:0000313" key="3">
    <source>
        <dbReference type="EMBL" id="MFC0214730.1"/>
    </source>
</evidence>
<keyword evidence="1" id="KW-0175">Coiled coil</keyword>
<reference evidence="3 4" key="1">
    <citation type="submission" date="2024-09" db="EMBL/GenBank/DDBJ databases">
        <authorList>
            <person name="Sun Q."/>
            <person name="Mori K."/>
        </authorList>
    </citation>
    <scope>NUCLEOTIDE SEQUENCE [LARGE SCALE GENOMIC DNA]</scope>
    <source>
        <strain evidence="3 4">CCM 7759</strain>
    </source>
</reference>
<feature type="compositionally biased region" description="Basic and acidic residues" evidence="2">
    <location>
        <begin position="139"/>
        <end position="157"/>
    </location>
</feature>
<feature type="coiled-coil region" evidence="1">
    <location>
        <begin position="49"/>
        <end position="76"/>
    </location>
</feature>
<proteinExistence type="predicted"/>
<feature type="compositionally biased region" description="Low complexity" evidence="2">
    <location>
        <begin position="122"/>
        <end position="132"/>
    </location>
</feature>
<keyword evidence="4" id="KW-1185">Reference proteome</keyword>
<name>A0ABV6DQ11_9BACL</name>
<accession>A0ABV6DQ11</accession>
<protein>
    <recommendedName>
        <fullName evidence="5">PhiEco32-like amidoligase-type 2 protein</fullName>
    </recommendedName>
</protein>
<dbReference type="InterPro" id="IPR025681">
    <property type="entry name" value="COOH-NH2_lig"/>
</dbReference>
<evidence type="ECO:0000256" key="2">
    <source>
        <dbReference type="SAM" id="MobiDB-lite"/>
    </source>
</evidence>
<comment type="caution">
    <text evidence="3">The sequence shown here is derived from an EMBL/GenBank/DDBJ whole genome shotgun (WGS) entry which is preliminary data.</text>
</comment>
<organism evidence="3 4">
    <name type="scientific">Paenibacillus chartarius</name>
    <dbReference type="NCBI Taxonomy" id="747481"/>
    <lineage>
        <taxon>Bacteria</taxon>
        <taxon>Bacillati</taxon>
        <taxon>Bacillota</taxon>
        <taxon>Bacilli</taxon>
        <taxon>Bacillales</taxon>
        <taxon>Paenibacillaceae</taxon>
        <taxon>Paenibacillus</taxon>
    </lineage>
</organism>
<evidence type="ECO:0008006" key="5">
    <source>
        <dbReference type="Google" id="ProtNLM"/>
    </source>
</evidence>
<dbReference type="Proteomes" id="UP001589776">
    <property type="component" value="Unassembled WGS sequence"/>
</dbReference>
<feature type="region of interest" description="Disordered" evidence="2">
    <location>
        <begin position="94"/>
        <end position="113"/>
    </location>
</feature>
<feature type="region of interest" description="Disordered" evidence="2">
    <location>
        <begin position="122"/>
        <end position="169"/>
    </location>
</feature>
<sequence>MSVYVLHGNEPGTLELLQGLKVPHGTALPSGEFGGRVLIWGERKAEAVLAAILRQAKAAEQAAERLAEQEQQSETAAFQPATPMKVTGLWSSAKAVRPGGGSRRAGKAGASAVAEAGKEKAGGAAAAGSGPADNAAQEKSLKEGQSRRSDRRADLAVRTEASAASEASAATAASGASAASSSARPSGGQTAVSVGMGAYDGFLALPLMPKEPVRQLRQHGVEADERTFGIGSEAELTEKEDVLRDYSYVYRVPVFHLEALTLFRLQREALLLRRMPGQKPGEFVEVGLAEPTYPSQRAVREAIKALYALGLDYGEAVVGIRPGGRLAVLAAWPQPDARLGGLYAEAIVRYAASFARERERSEPAMLGADPEFLLVNGAGKVVAASRYLERDGEAGCDAIVLRGHRVITPLAELRPRPSVQPRRLAANLRGAMHLAASRIEDAGLTWLAGGMPLPGFPLGGHIHFSRVWLNSHLLRALDNYLALPLMLVEADTTRRRRPRYGFLGDFRRQPHGGFEYRTLPSWMVTPQMAVGVLSLASLIADGYRQLPGAGFGPARLPLGDVAVQEAYYRGDKNAVLPAVAKLWEELERLPGYAEFAADLAPLKKRVLHMEPWDETADLRRSWKIPPFDKSRANGPEIVL</sequence>
<evidence type="ECO:0000313" key="4">
    <source>
        <dbReference type="Proteomes" id="UP001589776"/>
    </source>
</evidence>